<accession>A0A941E1S9</accession>
<gene>
    <name evidence="1" type="ORF">KDM90_16925</name>
</gene>
<evidence type="ECO:0008006" key="3">
    <source>
        <dbReference type="Google" id="ProtNLM"/>
    </source>
</evidence>
<reference evidence="1" key="1">
    <citation type="submission" date="2021-04" db="EMBL/GenBank/DDBJ databases">
        <title>novel species isolated from subtropical streams in China.</title>
        <authorList>
            <person name="Lu H."/>
        </authorList>
    </citation>
    <scope>NUCLEOTIDE SEQUENCE</scope>
    <source>
        <strain evidence="1">FT137W</strain>
    </source>
</reference>
<protein>
    <recommendedName>
        <fullName evidence="3">Lipoprotein</fullName>
    </recommendedName>
</protein>
<organism evidence="1 2">
    <name type="scientific">Undibacterium fentianense</name>
    <dbReference type="NCBI Taxonomy" id="2828728"/>
    <lineage>
        <taxon>Bacteria</taxon>
        <taxon>Pseudomonadati</taxon>
        <taxon>Pseudomonadota</taxon>
        <taxon>Betaproteobacteria</taxon>
        <taxon>Burkholderiales</taxon>
        <taxon>Oxalobacteraceae</taxon>
        <taxon>Undibacterium</taxon>
    </lineage>
</organism>
<keyword evidence="2" id="KW-1185">Reference proteome</keyword>
<sequence>MLGFRYFVFGLVISLSACEKVPVRGPVDGASSPNGASARVEVSPDNLPQSAFKIADHSRQTLDKAKRLEQEAAKAAQVQSKEIDDLTK</sequence>
<proteinExistence type="predicted"/>
<dbReference type="EMBL" id="JAGSPJ010000008">
    <property type="protein sequence ID" value="MBR7801699.1"/>
    <property type="molecule type" value="Genomic_DNA"/>
</dbReference>
<evidence type="ECO:0000313" key="1">
    <source>
        <dbReference type="EMBL" id="MBR7801699.1"/>
    </source>
</evidence>
<evidence type="ECO:0000313" key="2">
    <source>
        <dbReference type="Proteomes" id="UP000678545"/>
    </source>
</evidence>
<comment type="caution">
    <text evidence="1">The sequence shown here is derived from an EMBL/GenBank/DDBJ whole genome shotgun (WGS) entry which is preliminary data.</text>
</comment>
<dbReference type="AlphaFoldDB" id="A0A941E1S9"/>
<dbReference type="RefSeq" id="WP_212676804.1">
    <property type="nucleotide sequence ID" value="NZ_JAGSPJ010000008.1"/>
</dbReference>
<name>A0A941E1S9_9BURK</name>
<dbReference type="Proteomes" id="UP000678545">
    <property type="component" value="Unassembled WGS sequence"/>
</dbReference>
<dbReference type="PROSITE" id="PS51257">
    <property type="entry name" value="PROKAR_LIPOPROTEIN"/>
    <property type="match status" value="1"/>
</dbReference>